<keyword evidence="3" id="KW-1185">Reference proteome</keyword>
<evidence type="ECO:0000313" key="3">
    <source>
        <dbReference type="Proteomes" id="UP000005238"/>
    </source>
</evidence>
<organism evidence="2 3">
    <name type="scientific">Phytophthora ramorum</name>
    <name type="common">Sudden oak death agent</name>
    <dbReference type="NCBI Taxonomy" id="164328"/>
    <lineage>
        <taxon>Eukaryota</taxon>
        <taxon>Sar</taxon>
        <taxon>Stramenopiles</taxon>
        <taxon>Oomycota</taxon>
        <taxon>Peronosporomycetes</taxon>
        <taxon>Peronosporales</taxon>
        <taxon>Peronosporaceae</taxon>
        <taxon>Phytophthora</taxon>
    </lineage>
</organism>
<protein>
    <submittedName>
        <fullName evidence="2">Uncharacterized protein</fullName>
    </submittedName>
</protein>
<dbReference type="VEuPathDB" id="FungiDB:KRP22_14783"/>
<dbReference type="OMA" id="YFMKRGG"/>
<dbReference type="InParanoid" id="H3HB67"/>
<dbReference type="eggNOG" id="ENOG502R7HB">
    <property type="taxonomic scope" value="Eukaryota"/>
</dbReference>
<reference evidence="2" key="2">
    <citation type="submission" date="2015-06" db="UniProtKB">
        <authorList>
            <consortium name="EnsemblProtists"/>
        </authorList>
    </citation>
    <scope>IDENTIFICATION</scope>
    <source>
        <strain evidence="2">Pr102</strain>
    </source>
</reference>
<dbReference type="VEuPathDB" id="FungiDB:KRP23_5336"/>
<name>H3HB67_PHYRM</name>
<feature type="compositionally biased region" description="Acidic residues" evidence="1">
    <location>
        <begin position="49"/>
        <end position="65"/>
    </location>
</feature>
<sequence>MEMTSSVMRFAMATYFMKRGGSSRPSQKFNDSSLASPSSEPSFATSYLSDEDVTEREEDEEVEEDVDSEFSHVVWTHVSNLRQLLVEVRFQEWSSGIAELREYVAANGLVGSLVAVLVRMIKRQEQDAVCIVQGGDDKKQ</sequence>
<evidence type="ECO:0000313" key="2">
    <source>
        <dbReference type="EnsemblProtists" id="Phyra93801"/>
    </source>
</evidence>
<feature type="compositionally biased region" description="Low complexity" evidence="1">
    <location>
        <begin position="32"/>
        <end position="42"/>
    </location>
</feature>
<feature type="region of interest" description="Disordered" evidence="1">
    <location>
        <begin position="19"/>
        <end position="65"/>
    </location>
</feature>
<dbReference type="EMBL" id="DS566003">
    <property type="status" value="NOT_ANNOTATED_CDS"/>
    <property type="molecule type" value="Genomic_DNA"/>
</dbReference>
<dbReference type="AlphaFoldDB" id="H3HB67"/>
<dbReference type="HOGENOM" id="CLU_126842_0_0_1"/>
<accession>H3HB67</accession>
<dbReference type="Proteomes" id="UP000005238">
    <property type="component" value="Unassembled WGS sequence"/>
</dbReference>
<evidence type="ECO:0000256" key="1">
    <source>
        <dbReference type="SAM" id="MobiDB-lite"/>
    </source>
</evidence>
<dbReference type="EnsemblProtists" id="Phyra93801">
    <property type="protein sequence ID" value="Phyra93801"/>
    <property type="gene ID" value="Phyra93801"/>
</dbReference>
<reference evidence="3" key="1">
    <citation type="journal article" date="2006" name="Science">
        <title>Phytophthora genome sequences uncover evolutionary origins and mechanisms of pathogenesis.</title>
        <authorList>
            <person name="Tyler B.M."/>
            <person name="Tripathy S."/>
            <person name="Zhang X."/>
            <person name="Dehal P."/>
            <person name="Jiang R.H."/>
            <person name="Aerts A."/>
            <person name="Arredondo F.D."/>
            <person name="Baxter L."/>
            <person name="Bensasson D."/>
            <person name="Beynon J.L."/>
            <person name="Chapman J."/>
            <person name="Damasceno C.M."/>
            <person name="Dorrance A.E."/>
            <person name="Dou D."/>
            <person name="Dickerman A.W."/>
            <person name="Dubchak I.L."/>
            <person name="Garbelotto M."/>
            <person name="Gijzen M."/>
            <person name="Gordon S.G."/>
            <person name="Govers F."/>
            <person name="Grunwald N.J."/>
            <person name="Huang W."/>
            <person name="Ivors K.L."/>
            <person name="Jones R.W."/>
            <person name="Kamoun S."/>
            <person name="Krampis K."/>
            <person name="Lamour K.H."/>
            <person name="Lee M.K."/>
            <person name="McDonald W.H."/>
            <person name="Medina M."/>
            <person name="Meijer H.J."/>
            <person name="Nordberg E.K."/>
            <person name="Maclean D.J."/>
            <person name="Ospina-Giraldo M.D."/>
            <person name="Morris P.F."/>
            <person name="Phuntumart V."/>
            <person name="Putnam N.H."/>
            <person name="Rash S."/>
            <person name="Rose J.K."/>
            <person name="Sakihama Y."/>
            <person name="Salamov A.A."/>
            <person name="Savidor A."/>
            <person name="Scheuring C.F."/>
            <person name="Smith B.M."/>
            <person name="Sobral B.W."/>
            <person name="Terry A."/>
            <person name="Torto-Alalibo T.A."/>
            <person name="Win J."/>
            <person name="Xu Z."/>
            <person name="Zhang H."/>
            <person name="Grigoriev I.V."/>
            <person name="Rokhsar D.S."/>
            <person name="Boore J.L."/>
        </authorList>
    </citation>
    <scope>NUCLEOTIDE SEQUENCE [LARGE SCALE GENOMIC DNA]</scope>
    <source>
        <strain evidence="3">Pr102</strain>
    </source>
</reference>
<proteinExistence type="predicted"/>